<evidence type="ECO:0000313" key="3">
    <source>
        <dbReference type="Proteomes" id="UP000735302"/>
    </source>
</evidence>
<accession>A0AAV3Y1R3</accession>
<feature type="region of interest" description="Disordered" evidence="1">
    <location>
        <begin position="78"/>
        <end position="112"/>
    </location>
</feature>
<gene>
    <name evidence="2" type="ORF">PoB_000312000</name>
</gene>
<dbReference type="EMBL" id="BLXT01000403">
    <property type="protein sequence ID" value="GFN76614.1"/>
    <property type="molecule type" value="Genomic_DNA"/>
</dbReference>
<protein>
    <submittedName>
        <fullName evidence="2">Uncharacterized protein</fullName>
    </submittedName>
</protein>
<proteinExistence type="predicted"/>
<reference evidence="2 3" key="1">
    <citation type="journal article" date="2021" name="Elife">
        <title>Chloroplast acquisition without the gene transfer in kleptoplastic sea slugs, Plakobranchus ocellatus.</title>
        <authorList>
            <person name="Maeda T."/>
            <person name="Takahashi S."/>
            <person name="Yoshida T."/>
            <person name="Shimamura S."/>
            <person name="Takaki Y."/>
            <person name="Nagai Y."/>
            <person name="Toyoda A."/>
            <person name="Suzuki Y."/>
            <person name="Arimoto A."/>
            <person name="Ishii H."/>
            <person name="Satoh N."/>
            <person name="Nishiyama T."/>
            <person name="Hasebe M."/>
            <person name="Maruyama T."/>
            <person name="Minagawa J."/>
            <person name="Obokata J."/>
            <person name="Shigenobu S."/>
        </authorList>
    </citation>
    <scope>NUCLEOTIDE SEQUENCE [LARGE SCALE GENOMIC DNA]</scope>
</reference>
<comment type="caution">
    <text evidence="2">The sequence shown here is derived from an EMBL/GenBank/DDBJ whole genome shotgun (WGS) entry which is preliminary data.</text>
</comment>
<organism evidence="2 3">
    <name type="scientific">Plakobranchus ocellatus</name>
    <dbReference type="NCBI Taxonomy" id="259542"/>
    <lineage>
        <taxon>Eukaryota</taxon>
        <taxon>Metazoa</taxon>
        <taxon>Spiralia</taxon>
        <taxon>Lophotrochozoa</taxon>
        <taxon>Mollusca</taxon>
        <taxon>Gastropoda</taxon>
        <taxon>Heterobranchia</taxon>
        <taxon>Euthyneura</taxon>
        <taxon>Panpulmonata</taxon>
        <taxon>Sacoglossa</taxon>
        <taxon>Placobranchoidea</taxon>
        <taxon>Plakobranchidae</taxon>
        <taxon>Plakobranchus</taxon>
    </lineage>
</organism>
<keyword evidence="3" id="KW-1185">Reference proteome</keyword>
<dbReference type="Proteomes" id="UP000735302">
    <property type="component" value="Unassembled WGS sequence"/>
</dbReference>
<evidence type="ECO:0000313" key="2">
    <source>
        <dbReference type="EMBL" id="GFN76614.1"/>
    </source>
</evidence>
<name>A0AAV3Y1R3_9GAST</name>
<evidence type="ECO:0000256" key="1">
    <source>
        <dbReference type="SAM" id="MobiDB-lite"/>
    </source>
</evidence>
<sequence length="227" mass="24058">MHGKARANIVNSCLISSLMGQVVKTMKLTNMRVHVRGTPVHKGSAVTSLVTKILPVVAELKEAFDAYKDMQEDMETGSVAGLSTPQPGPSGLEATLVQSPQPGADDVASQPGTVTVSSHLEADPLPQASASSIPSKHTSIAALQHLTGVIKTGQIQLNQELADSLHKVLVHGLDQETRSNLDTDIKLPSNCNRLGVLGCNPEIYKQASMEIKARTGPGNKIKSRHGH</sequence>
<dbReference type="AlphaFoldDB" id="A0AAV3Y1R3"/>